<evidence type="ECO:0000256" key="3">
    <source>
        <dbReference type="ARBA" id="ARBA00022741"/>
    </source>
</evidence>
<dbReference type="GO" id="GO:0005829">
    <property type="term" value="C:cytosol"/>
    <property type="evidence" value="ECO:0007669"/>
    <property type="project" value="TreeGrafter"/>
</dbReference>
<keyword evidence="3 9" id="KW-0547">Nucleotide-binding</keyword>
<dbReference type="InterPro" id="IPR002303">
    <property type="entry name" value="Valyl-tRNA_ligase"/>
</dbReference>
<dbReference type="Pfam" id="PF08264">
    <property type="entry name" value="Anticodon_1"/>
    <property type="match status" value="1"/>
</dbReference>
<dbReference type="PANTHER" id="PTHR11946">
    <property type="entry name" value="VALYL-TRNA SYNTHETASES"/>
    <property type="match status" value="1"/>
</dbReference>
<dbReference type="InterPro" id="IPR009080">
    <property type="entry name" value="tRNAsynth_Ia_anticodon-bd"/>
</dbReference>
<dbReference type="GO" id="GO:0004832">
    <property type="term" value="F:valine-tRNA ligase activity"/>
    <property type="evidence" value="ECO:0007669"/>
    <property type="project" value="UniProtKB-UniRule"/>
</dbReference>
<dbReference type="InterPro" id="IPR001412">
    <property type="entry name" value="aa-tRNA-synth_I_CS"/>
</dbReference>
<evidence type="ECO:0000259" key="13">
    <source>
        <dbReference type="Pfam" id="PF10458"/>
    </source>
</evidence>
<dbReference type="Pfam" id="PF10458">
    <property type="entry name" value="Val_tRNA-synt_C"/>
    <property type="match status" value="1"/>
</dbReference>
<evidence type="ECO:0000259" key="12">
    <source>
        <dbReference type="Pfam" id="PF08264"/>
    </source>
</evidence>
<comment type="domain">
    <text evidence="9">The C-terminal coiled-coil domain is crucial for aminoacylation activity.</text>
</comment>
<feature type="short sequence motif" description="'KMSKS' region" evidence="9">
    <location>
        <begin position="542"/>
        <end position="546"/>
    </location>
</feature>
<feature type="domain" description="Valyl-tRNA synthetase tRNA-binding arm" evidence="13">
    <location>
        <begin position="834"/>
        <end position="896"/>
    </location>
</feature>
<comment type="subunit">
    <text evidence="9">Monomer.</text>
</comment>
<feature type="coiled-coil region" evidence="9">
    <location>
        <begin position="831"/>
        <end position="900"/>
    </location>
</feature>
<protein>
    <recommendedName>
        <fullName evidence="9">Valine--tRNA ligase</fullName>
        <ecNumber evidence="9">6.1.1.9</ecNumber>
    </recommendedName>
    <alternativeName>
        <fullName evidence="9">Valyl-tRNA synthetase</fullName>
        <shortName evidence="9">ValRS</shortName>
    </alternativeName>
</protein>
<comment type="domain">
    <text evidence="9">ValRS has two distinct active sites: one for aminoacylation and one for editing. The misactivated threonine is translocated from the active site to the editing site.</text>
</comment>
<dbReference type="Gene3D" id="1.10.287.380">
    <property type="entry name" value="Valyl-tRNA synthetase, C-terminal domain"/>
    <property type="match status" value="1"/>
</dbReference>
<dbReference type="FunFam" id="3.40.50.620:FF:000020">
    <property type="entry name" value="Valine--tRNA ligase, mitochondrial"/>
    <property type="match status" value="1"/>
</dbReference>
<dbReference type="InterPro" id="IPR037118">
    <property type="entry name" value="Val-tRNA_synth_C_sf"/>
</dbReference>
<evidence type="ECO:0000256" key="9">
    <source>
        <dbReference type="HAMAP-Rule" id="MF_02004"/>
    </source>
</evidence>
<dbReference type="SUPFAM" id="SSF47323">
    <property type="entry name" value="Anticodon-binding domain of a subclass of class I aminoacyl-tRNA synthetases"/>
    <property type="match status" value="1"/>
</dbReference>
<dbReference type="PRINTS" id="PR00986">
    <property type="entry name" value="TRNASYNTHVAL"/>
</dbReference>
<evidence type="ECO:0000256" key="8">
    <source>
        <dbReference type="ARBA" id="ARBA00047552"/>
    </source>
</evidence>
<dbReference type="InterPro" id="IPR013155">
    <property type="entry name" value="M/V/L/I-tRNA-synth_anticd-bd"/>
</dbReference>
<evidence type="ECO:0000256" key="5">
    <source>
        <dbReference type="ARBA" id="ARBA00022917"/>
    </source>
</evidence>
<feature type="domain" description="Methionyl/Valyl/Leucyl/Isoleucyl-tRNA synthetase anticodon-binding" evidence="12">
    <location>
        <begin position="626"/>
        <end position="771"/>
    </location>
</feature>
<comment type="similarity">
    <text evidence="9">Belongs to the class-I aminoacyl-tRNA synthetase family. ValS type 1 subfamily.</text>
</comment>
<keyword evidence="5 9" id="KW-0648">Protein biosynthesis</keyword>
<dbReference type="Gene3D" id="1.10.730.10">
    <property type="entry name" value="Isoleucyl-tRNA Synthetase, Domain 1"/>
    <property type="match status" value="1"/>
</dbReference>
<feature type="binding site" evidence="9">
    <location>
        <position position="545"/>
    </location>
    <ligand>
        <name>ATP</name>
        <dbReference type="ChEBI" id="CHEBI:30616"/>
    </ligand>
</feature>
<proteinExistence type="inferred from homology"/>
<feature type="compositionally biased region" description="Basic and acidic residues" evidence="10">
    <location>
        <begin position="1"/>
        <end position="37"/>
    </location>
</feature>
<comment type="caution">
    <text evidence="14">The sequence shown here is derived from an EMBL/GenBank/DDBJ whole genome shotgun (WGS) entry which is preliminary data.</text>
</comment>
<feature type="domain" description="Aminoacyl-tRNA synthetase class Ia" evidence="11">
    <location>
        <begin position="47"/>
        <end position="582"/>
    </location>
</feature>
<gene>
    <name evidence="9" type="primary">valS</name>
    <name evidence="14" type="ORF">ENX03_02085</name>
</gene>
<accession>A0A7C3QR53</accession>
<keyword evidence="7 9" id="KW-0030">Aminoacyl-tRNA synthetase</keyword>
<dbReference type="GO" id="GO:0006438">
    <property type="term" value="P:valyl-tRNA aminoacylation"/>
    <property type="evidence" value="ECO:0007669"/>
    <property type="project" value="UniProtKB-UniRule"/>
</dbReference>
<evidence type="ECO:0000256" key="10">
    <source>
        <dbReference type="SAM" id="MobiDB-lite"/>
    </source>
</evidence>
<feature type="region of interest" description="Disordered" evidence="10">
    <location>
        <begin position="1"/>
        <end position="50"/>
    </location>
</feature>
<dbReference type="SUPFAM" id="SSF46589">
    <property type="entry name" value="tRNA-binding arm"/>
    <property type="match status" value="1"/>
</dbReference>
<dbReference type="Gene3D" id="3.90.740.10">
    <property type="entry name" value="Valyl/Leucyl/Isoleucyl-tRNA synthetase, editing domain"/>
    <property type="match status" value="1"/>
</dbReference>
<evidence type="ECO:0000256" key="1">
    <source>
        <dbReference type="ARBA" id="ARBA00022490"/>
    </source>
</evidence>
<dbReference type="NCBIfam" id="NF004349">
    <property type="entry name" value="PRK05729.1"/>
    <property type="match status" value="1"/>
</dbReference>
<dbReference type="SUPFAM" id="SSF50677">
    <property type="entry name" value="ValRS/IleRS/LeuRS editing domain"/>
    <property type="match status" value="1"/>
</dbReference>
<dbReference type="AlphaFoldDB" id="A0A7C3QR53"/>
<evidence type="ECO:0000313" key="14">
    <source>
        <dbReference type="EMBL" id="HFT92730.1"/>
    </source>
</evidence>
<reference evidence="14" key="1">
    <citation type="journal article" date="2020" name="mSystems">
        <title>Genome- and Community-Level Interaction Insights into Carbon Utilization and Element Cycling Functions of Hydrothermarchaeota in Hydrothermal Sediment.</title>
        <authorList>
            <person name="Zhou Z."/>
            <person name="Liu Y."/>
            <person name="Xu W."/>
            <person name="Pan J."/>
            <person name="Luo Z.H."/>
            <person name="Li M."/>
        </authorList>
    </citation>
    <scope>NUCLEOTIDE SEQUENCE [LARGE SCALE GENOMIC DNA]</scope>
    <source>
        <strain evidence="14">SpSt-902</strain>
    </source>
</reference>
<dbReference type="Pfam" id="PF00133">
    <property type="entry name" value="tRNA-synt_1"/>
    <property type="match status" value="1"/>
</dbReference>
<dbReference type="InterPro" id="IPR014729">
    <property type="entry name" value="Rossmann-like_a/b/a_fold"/>
</dbReference>
<dbReference type="InterPro" id="IPR010978">
    <property type="entry name" value="tRNA-bd_arm"/>
</dbReference>
<feature type="compositionally biased region" description="Basic residues" evidence="10">
    <location>
        <begin position="38"/>
        <end position="47"/>
    </location>
</feature>
<name>A0A7C3QR53_9BACT</name>
<comment type="function">
    <text evidence="9">Catalyzes the attachment of valine to tRNA(Val). As ValRS can inadvertently accommodate and process structurally similar amino acids such as threonine, to avoid such errors, it has a 'posttransfer' editing activity that hydrolyzes mischarged Thr-tRNA(Val) in a tRNA-dependent manner.</text>
</comment>
<dbReference type="InterPro" id="IPR019499">
    <property type="entry name" value="Val-tRNA_synth_tRNA-bd"/>
</dbReference>
<dbReference type="SUPFAM" id="SSF52374">
    <property type="entry name" value="Nucleotidylyl transferase"/>
    <property type="match status" value="1"/>
</dbReference>
<dbReference type="GO" id="GO:0002161">
    <property type="term" value="F:aminoacyl-tRNA deacylase activity"/>
    <property type="evidence" value="ECO:0007669"/>
    <property type="project" value="InterPro"/>
</dbReference>
<dbReference type="InterPro" id="IPR002300">
    <property type="entry name" value="aa-tRNA-synth_Ia"/>
</dbReference>
<dbReference type="InterPro" id="IPR033705">
    <property type="entry name" value="Anticodon_Ia_Val"/>
</dbReference>
<dbReference type="EMBL" id="DTMM01000038">
    <property type="protein sequence ID" value="HFT92730.1"/>
    <property type="molecule type" value="Genomic_DNA"/>
</dbReference>
<keyword evidence="1 9" id="KW-0963">Cytoplasm</keyword>
<dbReference type="GO" id="GO:0005524">
    <property type="term" value="F:ATP binding"/>
    <property type="evidence" value="ECO:0007669"/>
    <property type="project" value="UniProtKB-UniRule"/>
</dbReference>
<dbReference type="HAMAP" id="MF_02004">
    <property type="entry name" value="Val_tRNA_synth_type1"/>
    <property type="match status" value="1"/>
</dbReference>
<sequence>MRSQDRKENVNDSQEENLRPAERIPKTYDPSGIEKKWLARTKKKPRTPRLEAQPFSMVIPPPNITGRLHMGHALNITLQDVVARFRKMEGQDVLWIPGTDHAGIATQNVVERQLAKQGIALNSLTREQFVEKVWEWKDSIKSGILDQITRLGASLAWDHERFTMDAGFSRAVSEVFVRLYREGYLYRGERMIHWCPRCLTALSDVEVSYTETTGVMYFVRYAESPGRTHSLVVATTRPETIFADQALAVHPDDPRYQEWVGRKVFVPLIQREIPVITDPAVDPTFGTGVLKITPSHSMADWEIASRHGIGALEIIDPTGRMNEKAGPLKGLTREDAREKMVNELSDRDFLEKEETNTSSVGVCYRCQTVVEPRLSLQWFVRMQELAKPAIDAVREGKIRFFPDGWKNTYFDWMENIRDWCVSRQIWWGHPIPAWYCRACHETVVELEKPSTCPHCQSEDFIRDPDVLDTWFSSALWPFVTLGWPDEKPDFTRFYPTSLLVTGFDILFFWVARMVMMGYHFTGKPPFRDVYIHALVRDQFGQKMTKSKGNVVDPLEIMDRYGTDAFRMTLVHMASPGRDIRLSTERVEGFRNFVSKIWNAFRYIERLAPGEQNIPVVDPSSIKSPANRWILDALFRAVGDMRRYFSVYRFDEAANTLYHFTWHLYCDWFIEASKSMLDRTEDDPEKIETMRVLRYTGSVLLRMAHPVIPFVTGELWEILYPEEIALEDQTFPELGEVPAETSGAVREFESMMSLVGDVRQTRSQLKISPSMEIGGTLVVNPSLKDRYSRHLPFISRMAKIAISDIAGEEPETPSGIRISFPEGALFLNLEGIVNLSNEEKRLGKELEKLNQKRESVLGRLKSREFREKAPSEVIEKDERLLEEAAEEIRGLESALQQVRILLSKGGSR</sequence>
<dbReference type="CDD" id="cd00817">
    <property type="entry name" value="ValRS_core"/>
    <property type="match status" value="1"/>
</dbReference>
<comment type="subcellular location">
    <subcellularLocation>
        <location evidence="9">Cytoplasm</location>
    </subcellularLocation>
</comment>
<evidence type="ECO:0000259" key="11">
    <source>
        <dbReference type="Pfam" id="PF00133"/>
    </source>
</evidence>
<dbReference type="EC" id="6.1.1.9" evidence="9"/>
<dbReference type="CDD" id="cd07962">
    <property type="entry name" value="Anticodon_Ia_Val"/>
    <property type="match status" value="1"/>
</dbReference>
<dbReference type="Gene3D" id="3.40.50.620">
    <property type="entry name" value="HUPs"/>
    <property type="match status" value="2"/>
</dbReference>
<keyword evidence="6 9" id="KW-0175">Coiled coil</keyword>
<feature type="short sequence motif" description="'HIGH' region" evidence="9">
    <location>
        <begin position="62"/>
        <end position="72"/>
    </location>
</feature>
<evidence type="ECO:0000256" key="4">
    <source>
        <dbReference type="ARBA" id="ARBA00022840"/>
    </source>
</evidence>
<evidence type="ECO:0000256" key="2">
    <source>
        <dbReference type="ARBA" id="ARBA00022598"/>
    </source>
</evidence>
<evidence type="ECO:0000256" key="7">
    <source>
        <dbReference type="ARBA" id="ARBA00023146"/>
    </source>
</evidence>
<evidence type="ECO:0000256" key="6">
    <source>
        <dbReference type="ARBA" id="ARBA00023054"/>
    </source>
</evidence>
<dbReference type="PANTHER" id="PTHR11946:SF93">
    <property type="entry name" value="VALINE--TRNA LIGASE, CHLOROPLASTIC_MITOCHONDRIAL 2"/>
    <property type="match status" value="1"/>
</dbReference>
<dbReference type="PROSITE" id="PS00178">
    <property type="entry name" value="AA_TRNA_LIGASE_I"/>
    <property type="match status" value="1"/>
</dbReference>
<comment type="catalytic activity">
    <reaction evidence="8 9">
        <text>tRNA(Val) + L-valine + ATP = L-valyl-tRNA(Val) + AMP + diphosphate</text>
        <dbReference type="Rhea" id="RHEA:10704"/>
        <dbReference type="Rhea" id="RHEA-COMP:9672"/>
        <dbReference type="Rhea" id="RHEA-COMP:9708"/>
        <dbReference type="ChEBI" id="CHEBI:30616"/>
        <dbReference type="ChEBI" id="CHEBI:33019"/>
        <dbReference type="ChEBI" id="CHEBI:57762"/>
        <dbReference type="ChEBI" id="CHEBI:78442"/>
        <dbReference type="ChEBI" id="CHEBI:78537"/>
        <dbReference type="ChEBI" id="CHEBI:456215"/>
        <dbReference type="EC" id="6.1.1.9"/>
    </reaction>
</comment>
<organism evidence="14">
    <name type="scientific">Leptospirillum ferriphilum</name>
    <dbReference type="NCBI Taxonomy" id="178606"/>
    <lineage>
        <taxon>Bacteria</taxon>
        <taxon>Pseudomonadati</taxon>
        <taxon>Nitrospirota</taxon>
        <taxon>Nitrospiria</taxon>
        <taxon>Nitrospirales</taxon>
        <taxon>Nitrospiraceae</taxon>
        <taxon>Leptospirillum</taxon>
    </lineage>
</organism>
<keyword evidence="2 9" id="KW-0436">Ligase</keyword>
<dbReference type="FunFam" id="3.40.50.620:FF:000098">
    <property type="entry name" value="Valine--tRNA ligase"/>
    <property type="match status" value="1"/>
</dbReference>
<dbReference type="InterPro" id="IPR009008">
    <property type="entry name" value="Val/Leu/Ile-tRNA-synth_edit"/>
</dbReference>
<dbReference type="NCBIfam" id="TIGR00422">
    <property type="entry name" value="valS"/>
    <property type="match status" value="1"/>
</dbReference>
<keyword evidence="4 9" id="KW-0067">ATP-binding</keyword>